<dbReference type="OrthoDB" id="6899986at2"/>
<feature type="transmembrane region" description="Helical" evidence="1">
    <location>
        <begin position="77"/>
        <end position="96"/>
    </location>
</feature>
<dbReference type="Proteomes" id="UP000034071">
    <property type="component" value="Chromosome"/>
</dbReference>
<dbReference type="RefSeq" id="WP_046561599.1">
    <property type="nucleotide sequence ID" value="NZ_CP010975.1"/>
</dbReference>
<dbReference type="HOGENOM" id="CLU_2331526_0_0_6"/>
<sequence length="115" mass="12517">MSLTVLIIGCFLQFMFAGFQMMFVIFSASGAVNTHAIKGFKLTLLNSSIFILPLSSVATVILLITLYNSDSPYLSNWWHAIPVALSILYLVYVTALTKGEPTGIKTDMSKSSSDA</sequence>
<keyword evidence="3" id="KW-1185">Reference proteome</keyword>
<name>A0A0F6TRX3_9GAMM</name>
<keyword evidence="1" id="KW-0812">Transmembrane</keyword>
<protein>
    <submittedName>
        <fullName evidence="2">Uncharacterized protein</fullName>
    </submittedName>
</protein>
<dbReference type="KEGG" id="kge:TQ33_1597"/>
<evidence type="ECO:0000256" key="1">
    <source>
        <dbReference type="SAM" id="Phobius"/>
    </source>
</evidence>
<keyword evidence="1" id="KW-0472">Membrane</keyword>
<evidence type="ECO:0000313" key="2">
    <source>
        <dbReference type="EMBL" id="AKE52542.1"/>
    </source>
</evidence>
<gene>
    <name evidence="2" type="ORF">TQ33_1597</name>
</gene>
<proteinExistence type="predicted"/>
<reference evidence="2 3" key="1">
    <citation type="submission" date="2015-02" db="EMBL/GenBank/DDBJ databases">
        <title>Complete genome sequence of Kangiella geojedonensis strain YCS-5T.</title>
        <authorList>
            <person name="Kim K.M."/>
        </authorList>
    </citation>
    <scope>NUCLEOTIDE SEQUENCE [LARGE SCALE GENOMIC DNA]</scope>
    <source>
        <strain evidence="2 3">YCS-5</strain>
    </source>
</reference>
<dbReference type="STRING" id="914150.TQ33_1597"/>
<feature type="transmembrane region" description="Helical" evidence="1">
    <location>
        <begin position="6"/>
        <end position="32"/>
    </location>
</feature>
<organism evidence="2 3">
    <name type="scientific">Kangiella geojedonensis</name>
    <dbReference type="NCBI Taxonomy" id="914150"/>
    <lineage>
        <taxon>Bacteria</taxon>
        <taxon>Pseudomonadati</taxon>
        <taxon>Pseudomonadota</taxon>
        <taxon>Gammaproteobacteria</taxon>
        <taxon>Kangiellales</taxon>
        <taxon>Kangiellaceae</taxon>
        <taxon>Kangiella</taxon>
    </lineage>
</organism>
<feature type="transmembrane region" description="Helical" evidence="1">
    <location>
        <begin position="44"/>
        <end position="65"/>
    </location>
</feature>
<accession>A0A0F6TRX3</accession>
<keyword evidence="1" id="KW-1133">Transmembrane helix</keyword>
<dbReference type="AlphaFoldDB" id="A0A0F6TRX3"/>
<dbReference type="EMBL" id="CP010975">
    <property type="protein sequence ID" value="AKE52542.1"/>
    <property type="molecule type" value="Genomic_DNA"/>
</dbReference>
<evidence type="ECO:0000313" key="3">
    <source>
        <dbReference type="Proteomes" id="UP000034071"/>
    </source>
</evidence>